<keyword evidence="6" id="KW-0067">ATP-binding</keyword>
<keyword evidence="9" id="KW-0812">Transmembrane</keyword>
<dbReference type="Pfam" id="PF00069">
    <property type="entry name" value="Pkinase"/>
    <property type="match status" value="1"/>
</dbReference>
<evidence type="ECO:0000313" key="12">
    <source>
        <dbReference type="Proteomes" id="UP000235145"/>
    </source>
</evidence>
<keyword evidence="2" id="KW-0723">Serine/threonine-protein kinase</keyword>
<evidence type="ECO:0000313" key="11">
    <source>
        <dbReference type="EMBL" id="KAJ0209325.1"/>
    </source>
</evidence>
<name>A0A9R1VR09_LACSA</name>
<organism evidence="11 12">
    <name type="scientific">Lactuca sativa</name>
    <name type="common">Garden lettuce</name>
    <dbReference type="NCBI Taxonomy" id="4236"/>
    <lineage>
        <taxon>Eukaryota</taxon>
        <taxon>Viridiplantae</taxon>
        <taxon>Streptophyta</taxon>
        <taxon>Embryophyta</taxon>
        <taxon>Tracheophyta</taxon>
        <taxon>Spermatophyta</taxon>
        <taxon>Magnoliopsida</taxon>
        <taxon>eudicotyledons</taxon>
        <taxon>Gunneridae</taxon>
        <taxon>Pentapetalae</taxon>
        <taxon>asterids</taxon>
        <taxon>campanulids</taxon>
        <taxon>Asterales</taxon>
        <taxon>Asteraceae</taxon>
        <taxon>Cichorioideae</taxon>
        <taxon>Cichorieae</taxon>
        <taxon>Lactucinae</taxon>
        <taxon>Lactuca</taxon>
    </lineage>
</organism>
<dbReference type="AlphaFoldDB" id="A0A9R1VR09"/>
<dbReference type="Gene3D" id="1.10.510.10">
    <property type="entry name" value="Transferase(Phosphotransferase) domain 1"/>
    <property type="match status" value="1"/>
</dbReference>
<keyword evidence="4" id="KW-0547">Nucleotide-binding</keyword>
<evidence type="ECO:0000256" key="4">
    <source>
        <dbReference type="ARBA" id="ARBA00022741"/>
    </source>
</evidence>
<feature type="domain" description="Protein kinase" evidence="10">
    <location>
        <begin position="1"/>
        <end position="90"/>
    </location>
</feature>
<comment type="catalytic activity">
    <reaction evidence="8">
        <text>L-seryl-[protein] + ATP = O-phospho-L-seryl-[protein] + ADP + H(+)</text>
        <dbReference type="Rhea" id="RHEA:17989"/>
        <dbReference type="Rhea" id="RHEA-COMP:9863"/>
        <dbReference type="Rhea" id="RHEA-COMP:11604"/>
        <dbReference type="ChEBI" id="CHEBI:15378"/>
        <dbReference type="ChEBI" id="CHEBI:29999"/>
        <dbReference type="ChEBI" id="CHEBI:30616"/>
        <dbReference type="ChEBI" id="CHEBI:83421"/>
        <dbReference type="ChEBI" id="CHEBI:456216"/>
        <dbReference type="EC" id="2.7.11.1"/>
    </reaction>
</comment>
<keyword evidence="9" id="KW-1133">Transmembrane helix</keyword>
<comment type="catalytic activity">
    <reaction evidence="7">
        <text>L-threonyl-[protein] + ATP = O-phospho-L-threonyl-[protein] + ADP + H(+)</text>
        <dbReference type="Rhea" id="RHEA:46608"/>
        <dbReference type="Rhea" id="RHEA-COMP:11060"/>
        <dbReference type="Rhea" id="RHEA-COMP:11605"/>
        <dbReference type="ChEBI" id="CHEBI:15378"/>
        <dbReference type="ChEBI" id="CHEBI:30013"/>
        <dbReference type="ChEBI" id="CHEBI:30616"/>
        <dbReference type="ChEBI" id="CHEBI:61977"/>
        <dbReference type="ChEBI" id="CHEBI:456216"/>
        <dbReference type="EC" id="2.7.11.1"/>
    </reaction>
</comment>
<dbReference type="EC" id="2.7.11.1" evidence="1"/>
<evidence type="ECO:0000256" key="7">
    <source>
        <dbReference type="ARBA" id="ARBA00047899"/>
    </source>
</evidence>
<sequence length="90" mass="10072">MLNSHCHSKGVHHRDLKPENHLLDSKERLKVSDFGLSALPQEVLRKRGYDGGAADIWSCGVILYVLLIGYLPFEESDLPTLCPVDRISSI</sequence>
<evidence type="ECO:0000256" key="3">
    <source>
        <dbReference type="ARBA" id="ARBA00022679"/>
    </source>
</evidence>
<dbReference type="EMBL" id="NBSK02000004">
    <property type="protein sequence ID" value="KAJ0209325.1"/>
    <property type="molecule type" value="Genomic_DNA"/>
</dbReference>
<dbReference type="GO" id="GO:0004674">
    <property type="term" value="F:protein serine/threonine kinase activity"/>
    <property type="evidence" value="ECO:0007669"/>
    <property type="project" value="UniProtKB-KW"/>
</dbReference>
<proteinExistence type="predicted"/>
<dbReference type="InterPro" id="IPR000719">
    <property type="entry name" value="Prot_kinase_dom"/>
</dbReference>
<keyword evidence="9" id="KW-0472">Membrane</keyword>
<keyword evidence="12" id="KW-1185">Reference proteome</keyword>
<comment type="caution">
    <text evidence="11">The sequence shown here is derived from an EMBL/GenBank/DDBJ whole genome shotgun (WGS) entry which is preliminary data.</text>
</comment>
<keyword evidence="3" id="KW-0808">Transferase</keyword>
<dbReference type="Proteomes" id="UP000235145">
    <property type="component" value="Unassembled WGS sequence"/>
</dbReference>
<evidence type="ECO:0000256" key="6">
    <source>
        <dbReference type="ARBA" id="ARBA00022840"/>
    </source>
</evidence>
<dbReference type="PANTHER" id="PTHR43895">
    <property type="entry name" value="CALCIUM/CALMODULIN-DEPENDENT PROTEIN KINASE KINASE-RELATED"/>
    <property type="match status" value="1"/>
</dbReference>
<evidence type="ECO:0000256" key="1">
    <source>
        <dbReference type="ARBA" id="ARBA00012513"/>
    </source>
</evidence>
<evidence type="ECO:0000256" key="8">
    <source>
        <dbReference type="ARBA" id="ARBA00048679"/>
    </source>
</evidence>
<evidence type="ECO:0000256" key="2">
    <source>
        <dbReference type="ARBA" id="ARBA00022527"/>
    </source>
</evidence>
<dbReference type="InterPro" id="IPR011009">
    <property type="entry name" value="Kinase-like_dom_sf"/>
</dbReference>
<evidence type="ECO:0000259" key="10">
    <source>
        <dbReference type="PROSITE" id="PS50011"/>
    </source>
</evidence>
<gene>
    <name evidence="11" type="ORF">LSAT_V11C400215820</name>
</gene>
<evidence type="ECO:0000256" key="5">
    <source>
        <dbReference type="ARBA" id="ARBA00022777"/>
    </source>
</evidence>
<dbReference type="PANTHER" id="PTHR43895:SF32">
    <property type="entry name" value="SERINE_THREONINE-PROTEIN KINASE CHK1"/>
    <property type="match status" value="1"/>
</dbReference>
<feature type="transmembrane region" description="Helical" evidence="9">
    <location>
        <begin position="54"/>
        <end position="73"/>
    </location>
</feature>
<dbReference type="PROSITE" id="PS50011">
    <property type="entry name" value="PROTEIN_KINASE_DOM"/>
    <property type="match status" value="1"/>
</dbReference>
<evidence type="ECO:0000256" key="9">
    <source>
        <dbReference type="SAM" id="Phobius"/>
    </source>
</evidence>
<dbReference type="GO" id="GO:0005524">
    <property type="term" value="F:ATP binding"/>
    <property type="evidence" value="ECO:0007669"/>
    <property type="project" value="UniProtKB-KW"/>
</dbReference>
<reference evidence="11 12" key="1">
    <citation type="journal article" date="2017" name="Nat. Commun.">
        <title>Genome assembly with in vitro proximity ligation data and whole-genome triplication in lettuce.</title>
        <authorList>
            <person name="Reyes-Chin-Wo S."/>
            <person name="Wang Z."/>
            <person name="Yang X."/>
            <person name="Kozik A."/>
            <person name="Arikit S."/>
            <person name="Song C."/>
            <person name="Xia L."/>
            <person name="Froenicke L."/>
            <person name="Lavelle D.O."/>
            <person name="Truco M.J."/>
            <person name="Xia R."/>
            <person name="Zhu S."/>
            <person name="Xu C."/>
            <person name="Xu H."/>
            <person name="Xu X."/>
            <person name="Cox K."/>
            <person name="Korf I."/>
            <person name="Meyers B.C."/>
            <person name="Michelmore R.W."/>
        </authorList>
    </citation>
    <scope>NUCLEOTIDE SEQUENCE [LARGE SCALE GENOMIC DNA]</scope>
    <source>
        <strain evidence="12">cv. Salinas</strain>
        <tissue evidence="11">Seedlings</tissue>
    </source>
</reference>
<accession>A0A9R1VR09</accession>
<keyword evidence="5" id="KW-0418">Kinase</keyword>
<dbReference type="SUPFAM" id="SSF56112">
    <property type="entry name" value="Protein kinase-like (PK-like)"/>
    <property type="match status" value="1"/>
</dbReference>
<protein>
    <recommendedName>
        <fullName evidence="1">non-specific serine/threonine protein kinase</fullName>
        <ecNumber evidence="1">2.7.11.1</ecNumber>
    </recommendedName>
</protein>